<evidence type="ECO:0000256" key="1">
    <source>
        <dbReference type="SAM" id="MobiDB-lite"/>
    </source>
</evidence>
<feature type="region of interest" description="Disordered" evidence="1">
    <location>
        <begin position="470"/>
        <end position="498"/>
    </location>
</feature>
<keyword evidence="2" id="KW-0472">Membrane</keyword>
<proteinExistence type="predicted"/>
<reference evidence="4" key="1">
    <citation type="journal article" date="2019" name="Int. J. Syst. Evol. Microbiol.">
        <title>The Global Catalogue of Microorganisms (GCM) 10K type strain sequencing project: providing services to taxonomists for standard genome sequencing and annotation.</title>
        <authorList>
            <consortium name="The Broad Institute Genomics Platform"/>
            <consortium name="The Broad Institute Genome Sequencing Center for Infectious Disease"/>
            <person name="Wu L."/>
            <person name="Ma J."/>
        </authorList>
    </citation>
    <scope>NUCLEOTIDE SEQUENCE [LARGE SCALE GENOMIC DNA]</scope>
    <source>
        <strain evidence="4">JCM 31037</strain>
    </source>
</reference>
<sequence>MHNRRDQAQAHAFVVGRMVSALLRADPDAPMSPLRRFLVGSVCGLLLGGLMLVGFGVYGFFAPGGSKAWRKPGVLVVEKETGTRYVVVDGVLRPVLNHTSARLILNGAPKVVTVSRNSLRDVRRGLPVGILAAPDYLPDTKRLTASQWRVCSTTRPDSVGVNRPHVTLDVGPTADVPVVAASEEALVVRTPVNQTFLIWNNQRLRVPNTAMLSALGYSAATVRQVGWSWINAVPVGPDLVAEGVSDRGSAGPKIDGQASVVGQLFKVPSVGAGEADQFFVMRTDGLSPLTAVGAALMLADQATRTAYPGGRVTMLELSPATLAQARMSAFSSVNQGLPAQPPRLLQVDPDKAPCLRISMKSDGPEVHLGLAVSPKPSGAPLGSGADQVSITAGTGLLVRDLPGPGVAGGTRYLLVDNGVRYPIPTDDAAAALGYRGVAAMPVPAPILELLPVGSPLDPAAARATVPLVEPGASMLPGTPRSGSTGTGTAGGGGGEPAE</sequence>
<accession>A0ABW3YK38</accession>
<gene>
    <name evidence="3" type="primary">eccB</name>
    <name evidence="3" type="ORF">ACFQ4H_26025</name>
</gene>
<dbReference type="InterPro" id="IPR044857">
    <property type="entry name" value="T7SS_EccB_R1"/>
</dbReference>
<keyword evidence="2" id="KW-1133">Transmembrane helix</keyword>
<dbReference type="InterPro" id="IPR007795">
    <property type="entry name" value="T7SS_EccB"/>
</dbReference>
<name>A0ABW3YK38_9ACTN</name>
<feature type="transmembrane region" description="Helical" evidence="2">
    <location>
        <begin position="37"/>
        <end position="61"/>
    </location>
</feature>
<organism evidence="3 4">
    <name type="scientific">Micromonospora sonneratiae</name>
    <dbReference type="NCBI Taxonomy" id="1184706"/>
    <lineage>
        <taxon>Bacteria</taxon>
        <taxon>Bacillati</taxon>
        <taxon>Actinomycetota</taxon>
        <taxon>Actinomycetes</taxon>
        <taxon>Micromonosporales</taxon>
        <taxon>Micromonosporaceae</taxon>
        <taxon>Micromonospora</taxon>
    </lineage>
</organism>
<protein>
    <submittedName>
        <fullName evidence="3">Type VII secretion protein EccB</fullName>
    </submittedName>
</protein>
<dbReference type="RefSeq" id="WP_377575366.1">
    <property type="nucleotide sequence ID" value="NZ_JBHTMP010000051.1"/>
</dbReference>
<dbReference type="PANTHER" id="PTHR40765">
    <property type="entry name" value="ESX-2 SECRETION SYSTEM ATPASE ECCB2"/>
    <property type="match status" value="1"/>
</dbReference>
<keyword evidence="2" id="KW-0812">Transmembrane</keyword>
<evidence type="ECO:0000313" key="4">
    <source>
        <dbReference type="Proteomes" id="UP001597260"/>
    </source>
</evidence>
<dbReference type="PANTHER" id="PTHR40765:SF2">
    <property type="entry name" value="ESX-2 SECRETION SYSTEM ATPASE ECCB2"/>
    <property type="match status" value="1"/>
</dbReference>
<dbReference type="EMBL" id="JBHTMP010000051">
    <property type="protein sequence ID" value="MFD1324550.1"/>
    <property type="molecule type" value="Genomic_DNA"/>
</dbReference>
<dbReference type="NCBIfam" id="TIGR03919">
    <property type="entry name" value="T7SS_EccB"/>
    <property type="match status" value="1"/>
</dbReference>
<dbReference type="Pfam" id="PF05108">
    <property type="entry name" value="T7SS_ESX1_EccB"/>
    <property type="match status" value="1"/>
</dbReference>
<evidence type="ECO:0000313" key="3">
    <source>
        <dbReference type="EMBL" id="MFD1324550.1"/>
    </source>
</evidence>
<dbReference type="Proteomes" id="UP001597260">
    <property type="component" value="Unassembled WGS sequence"/>
</dbReference>
<feature type="compositionally biased region" description="Gly residues" evidence="1">
    <location>
        <begin position="484"/>
        <end position="498"/>
    </location>
</feature>
<dbReference type="Gene3D" id="3.30.2390.20">
    <property type="entry name" value="Type VII secretion system EccB, repeat 1 domain"/>
    <property type="match status" value="1"/>
</dbReference>
<comment type="caution">
    <text evidence="3">The sequence shown here is derived from an EMBL/GenBank/DDBJ whole genome shotgun (WGS) entry which is preliminary data.</text>
</comment>
<evidence type="ECO:0000256" key="2">
    <source>
        <dbReference type="SAM" id="Phobius"/>
    </source>
</evidence>
<keyword evidence="4" id="KW-1185">Reference proteome</keyword>